<sequence>MRDSLYYRLKHFVLASCALSQLPEYEAAIRVKKQVDAHGINSRWKLGQKSGILTNFIKALEEERLKADIEKLGLTHTLELLKEQNEQVKSLLKERSIEMGKLKNGALEQARKATDKAYFELTDFIESMCNFLDDEKLITLIDACNVEIKRSINEATLRNKNKEEAPTDQAPGADAQGQQSGGVTDVKPEQKPTPEGQTTQPGNQSNQPTEQQGTHPKPQPTPQEGNGTANQPSNENSQHSPGNNPSNTSSNNSGTSGSHPNDTGNHSGNSSSGTSQSPTDKKPIPSPEEDGHTSSGIITETRPA</sequence>
<feature type="compositionally biased region" description="Polar residues" evidence="1">
    <location>
        <begin position="195"/>
        <end position="214"/>
    </location>
</feature>
<accession>J9G1P1</accession>
<dbReference type="AlphaFoldDB" id="J9G1P1"/>
<organism evidence="2">
    <name type="scientific">gut metagenome</name>
    <dbReference type="NCBI Taxonomy" id="749906"/>
    <lineage>
        <taxon>unclassified sequences</taxon>
        <taxon>metagenomes</taxon>
        <taxon>organismal metagenomes</taxon>
    </lineage>
</organism>
<protein>
    <submittedName>
        <fullName evidence="2">Hemagglutinin protein HagB</fullName>
    </submittedName>
</protein>
<feature type="compositionally biased region" description="Polar residues" evidence="1">
    <location>
        <begin position="222"/>
        <end position="238"/>
    </location>
</feature>
<proteinExistence type="predicted"/>
<dbReference type="Pfam" id="PF19775">
    <property type="entry name" value="DUF6261"/>
    <property type="match status" value="1"/>
</dbReference>
<dbReference type="EMBL" id="AMCI01003093">
    <property type="protein sequence ID" value="EJX01117.1"/>
    <property type="molecule type" value="Genomic_DNA"/>
</dbReference>
<feature type="compositionally biased region" description="Low complexity" evidence="1">
    <location>
        <begin position="169"/>
        <end position="182"/>
    </location>
</feature>
<dbReference type="InterPro" id="IPR046228">
    <property type="entry name" value="DUF6261"/>
</dbReference>
<feature type="region of interest" description="Disordered" evidence="1">
    <location>
        <begin position="157"/>
        <end position="304"/>
    </location>
</feature>
<reference evidence="2" key="1">
    <citation type="journal article" date="2012" name="PLoS ONE">
        <title>Gene sets for utilization of primary and secondary nutrition supplies in the distal gut of endangered iberian lynx.</title>
        <authorList>
            <person name="Alcaide M."/>
            <person name="Messina E."/>
            <person name="Richter M."/>
            <person name="Bargiela R."/>
            <person name="Peplies J."/>
            <person name="Huws S.A."/>
            <person name="Newbold C.J."/>
            <person name="Golyshin P.N."/>
            <person name="Simon M.A."/>
            <person name="Lopez G."/>
            <person name="Yakimov M.M."/>
            <person name="Ferrer M."/>
        </authorList>
    </citation>
    <scope>NUCLEOTIDE SEQUENCE</scope>
</reference>
<name>J9G1P1_9ZZZZ</name>
<evidence type="ECO:0000256" key="1">
    <source>
        <dbReference type="SAM" id="MobiDB-lite"/>
    </source>
</evidence>
<comment type="caution">
    <text evidence="2">The sequence shown here is derived from an EMBL/GenBank/DDBJ whole genome shotgun (WGS) entry which is preliminary data.</text>
</comment>
<evidence type="ECO:0000313" key="2">
    <source>
        <dbReference type="EMBL" id="EJX01117.1"/>
    </source>
</evidence>
<gene>
    <name evidence="2" type="ORF">EVA_10777</name>
</gene>
<feature type="compositionally biased region" description="Low complexity" evidence="1">
    <location>
        <begin position="239"/>
        <end position="278"/>
    </location>
</feature>